<dbReference type="PANTHER" id="PTHR30250">
    <property type="entry name" value="PST FAMILY PREDICTED COLANIC ACID TRANSPORTER"/>
    <property type="match status" value="1"/>
</dbReference>
<comment type="similarity">
    <text evidence="2">Belongs to the polysaccharide synthase family.</text>
</comment>
<protein>
    <submittedName>
        <fullName evidence="8">Polysaccharide biosynthesis protein</fullName>
    </submittedName>
</protein>
<comment type="caution">
    <text evidence="8">The sequence shown here is derived from an EMBL/GenBank/DDBJ whole genome shotgun (WGS) entry which is preliminary data.</text>
</comment>
<organism evidence="8 9">
    <name type="scientific">Candidatus Roizmanbacteria bacterium GW2011_GWC2_35_12</name>
    <dbReference type="NCBI Taxonomy" id="1618485"/>
    <lineage>
        <taxon>Bacteria</taxon>
        <taxon>Candidatus Roizmaniibacteriota</taxon>
    </lineage>
</organism>
<comment type="subcellular location">
    <subcellularLocation>
        <location evidence="1">Cell membrane</location>
        <topology evidence="1">Multi-pass membrane protein</topology>
    </subcellularLocation>
</comment>
<accession>A0A0G0DQY4</accession>
<evidence type="ECO:0000256" key="7">
    <source>
        <dbReference type="SAM" id="Phobius"/>
    </source>
</evidence>
<feature type="transmembrane region" description="Helical" evidence="7">
    <location>
        <begin position="387"/>
        <end position="409"/>
    </location>
</feature>
<dbReference type="EMBL" id="LBPX01000053">
    <property type="protein sequence ID" value="KKP65485.1"/>
    <property type="molecule type" value="Genomic_DNA"/>
</dbReference>
<reference evidence="8 9" key="1">
    <citation type="journal article" date="2015" name="Nature">
        <title>rRNA introns, odd ribosomes, and small enigmatic genomes across a large radiation of phyla.</title>
        <authorList>
            <person name="Brown C.T."/>
            <person name="Hug L.A."/>
            <person name="Thomas B.C."/>
            <person name="Sharon I."/>
            <person name="Castelle C.J."/>
            <person name="Singh A."/>
            <person name="Wilkins M.J."/>
            <person name="Williams K.H."/>
            <person name="Banfield J.F."/>
        </authorList>
    </citation>
    <scope>NUCLEOTIDE SEQUENCE [LARGE SCALE GENOMIC DNA]</scope>
</reference>
<keyword evidence="3" id="KW-1003">Cell membrane</keyword>
<proteinExistence type="inferred from homology"/>
<sequence length="491" mass="55752">MDKITEDIKQIKQRGVLSAGSLLFQSGFSAVLGFAAFFILTLKSNLYLLGIYNTVLAMMAFFNYFSSLGLAAAIIQKKDIDEKDLNTAFIIQTALSFFIIIVGLILTNYLFVIYKDLPKSAVYLYWALLFSFFFLSLKTIPSVLLEKKIQIYKVVLVSLIENVVFYSVVIVMSLMNFDIFSLVVAVVARSLVGVILIFIMNPWSPRLIFSKSSAKSLLSYGVPFQGNSFLALIKDDLMIIYLGAVIGFEKLSIVTFAKKYAEFSIRLIMDNINRVAFPVYSQFQNDKTLLKKSVEKILFYEALFIFPIIIGSVFVFDNLLKIMPGYYGKWQVALISFYFFSFSALFVSLYSPLISLFNAIGKVKLTLIIMVILTALNWIFIPPLIKLFGFQGISIAFFIISFSFIFVFIKAKSTVDFSLKNAFGVPMISSMVMVAYLFLMKFWMSKAITNNLLLTGLMIFGSVLVYFLVVYRIKGRIFFDEIKSLINTQRN</sequence>
<dbReference type="Proteomes" id="UP000034127">
    <property type="component" value="Unassembled WGS sequence"/>
</dbReference>
<name>A0A0G0DQY4_9BACT</name>
<feature type="transmembrane region" description="Helical" evidence="7">
    <location>
        <begin position="363"/>
        <end position="381"/>
    </location>
</feature>
<evidence type="ECO:0000313" key="9">
    <source>
        <dbReference type="Proteomes" id="UP000034127"/>
    </source>
</evidence>
<evidence type="ECO:0000256" key="2">
    <source>
        <dbReference type="ARBA" id="ARBA00007430"/>
    </source>
</evidence>
<keyword evidence="6 7" id="KW-0472">Membrane</keyword>
<dbReference type="GO" id="GO:0005886">
    <property type="term" value="C:plasma membrane"/>
    <property type="evidence" value="ECO:0007669"/>
    <property type="project" value="UniProtKB-SubCell"/>
</dbReference>
<evidence type="ECO:0000256" key="1">
    <source>
        <dbReference type="ARBA" id="ARBA00004651"/>
    </source>
</evidence>
<dbReference type="AlphaFoldDB" id="A0A0G0DQY4"/>
<feature type="transmembrane region" description="Helical" evidence="7">
    <location>
        <begin position="328"/>
        <end position="351"/>
    </location>
</feature>
<feature type="transmembrane region" description="Helical" evidence="7">
    <location>
        <begin position="123"/>
        <end position="144"/>
    </location>
</feature>
<keyword evidence="4 7" id="KW-0812">Transmembrane</keyword>
<feature type="transmembrane region" description="Helical" evidence="7">
    <location>
        <begin position="46"/>
        <end position="75"/>
    </location>
</feature>
<feature type="transmembrane region" description="Helical" evidence="7">
    <location>
        <begin position="421"/>
        <end position="440"/>
    </location>
</feature>
<dbReference type="PANTHER" id="PTHR30250:SF10">
    <property type="entry name" value="LIPOPOLYSACCHARIDE BIOSYNTHESIS PROTEIN WZXC"/>
    <property type="match status" value="1"/>
</dbReference>
<dbReference type="Pfam" id="PF13440">
    <property type="entry name" value="Polysacc_synt_3"/>
    <property type="match status" value="1"/>
</dbReference>
<feature type="transmembrane region" description="Helical" evidence="7">
    <location>
        <begin position="87"/>
        <end position="111"/>
    </location>
</feature>
<evidence type="ECO:0000256" key="4">
    <source>
        <dbReference type="ARBA" id="ARBA00022692"/>
    </source>
</evidence>
<dbReference type="InterPro" id="IPR050833">
    <property type="entry name" value="Poly_Biosynth_Transport"/>
</dbReference>
<feature type="transmembrane region" description="Helical" evidence="7">
    <location>
        <begin position="21"/>
        <end position="40"/>
    </location>
</feature>
<evidence type="ECO:0000256" key="3">
    <source>
        <dbReference type="ARBA" id="ARBA00022475"/>
    </source>
</evidence>
<keyword evidence="5 7" id="KW-1133">Transmembrane helix</keyword>
<feature type="transmembrane region" description="Helical" evidence="7">
    <location>
        <begin position="452"/>
        <end position="473"/>
    </location>
</feature>
<evidence type="ECO:0000256" key="5">
    <source>
        <dbReference type="ARBA" id="ARBA00022989"/>
    </source>
</evidence>
<feature type="transmembrane region" description="Helical" evidence="7">
    <location>
        <begin position="297"/>
        <end position="316"/>
    </location>
</feature>
<evidence type="ECO:0000256" key="6">
    <source>
        <dbReference type="ARBA" id="ARBA00023136"/>
    </source>
</evidence>
<feature type="transmembrane region" description="Helical" evidence="7">
    <location>
        <begin position="179"/>
        <end position="200"/>
    </location>
</feature>
<gene>
    <name evidence="8" type="ORF">UR63_C0053G0008</name>
</gene>
<feature type="transmembrane region" description="Helical" evidence="7">
    <location>
        <begin position="151"/>
        <end position="173"/>
    </location>
</feature>
<evidence type="ECO:0000313" key="8">
    <source>
        <dbReference type="EMBL" id="KKP65485.1"/>
    </source>
</evidence>